<reference evidence="2" key="1">
    <citation type="submission" date="2021-01" db="EMBL/GenBank/DDBJ databases">
        <authorList>
            <person name="Kaushik A."/>
        </authorList>
    </citation>
    <scope>NUCLEOTIDE SEQUENCE</scope>
    <source>
        <strain evidence="2">AG4-R118</strain>
    </source>
</reference>
<proteinExistence type="predicted"/>
<comment type="caution">
    <text evidence="2">The sequence shown here is derived from an EMBL/GenBank/DDBJ whole genome shotgun (WGS) entry which is preliminary data.</text>
</comment>
<dbReference type="SUPFAM" id="SSF81383">
    <property type="entry name" value="F-box domain"/>
    <property type="match status" value="1"/>
</dbReference>
<dbReference type="PROSITE" id="PS50181">
    <property type="entry name" value="FBOX"/>
    <property type="match status" value="1"/>
</dbReference>
<dbReference type="InterPro" id="IPR001810">
    <property type="entry name" value="F-box_dom"/>
</dbReference>
<dbReference type="EMBL" id="CAJMWX010001058">
    <property type="protein sequence ID" value="CAE6463973.1"/>
    <property type="molecule type" value="Genomic_DNA"/>
</dbReference>
<evidence type="ECO:0000259" key="1">
    <source>
        <dbReference type="PROSITE" id="PS50181"/>
    </source>
</evidence>
<dbReference type="AlphaFoldDB" id="A0A8H3BQI6"/>
<feature type="domain" description="F-box" evidence="1">
    <location>
        <begin position="7"/>
        <end position="53"/>
    </location>
</feature>
<protein>
    <recommendedName>
        <fullName evidence="1">F-box domain-containing protein</fullName>
    </recommendedName>
</protein>
<dbReference type="InterPro" id="IPR036047">
    <property type="entry name" value="F-box-like_dom_sf"/>
</dbReference>
<gene>
    <name evidence="2" type="ORF">RDB_LOCUS95394</name>
</gene>
<sequence length="615" mass="69517">MHEMSILQRNNGLPSETLVPILHFCNYKTIIRLSMTCKRLYEIVHQSTSIQLHIELEAGGLEIVGRPLKAGANYASILGELKGYQDAWLNFRLGPHFQQPFPDLRTGTYHPQLSDKTYFEALLQPDDEGDYIADYPLNRIQVVDFDSSTNPLLNFKKKFEVFTTDLKQDLIVLIQYNHEHLTSAIIHLHHISTGVPHSLARFPTLTARFEDDASEEPPSRSIYVCSMVMRDVIVVNFAPRYRGASRYGDVVIWNWQSGVLLGRILSETDGTAPVFFDKDHLLLYSFPPNSSIEPNSTGSNQVALLIYRVPTTAAMVHQELPNADVYVPSCPSLEPTLILDFPTLHSAYRVDEHILLKTQARPGDVAYRGLAKVAHSHISTVALRLSVAQKNRPKGEWRSTTHYSIYVKLNFLLDYLSENQVGEMTTVHWSQWGAAATRWFINNETTEQSASCGSLHLRFHRGYDATRLMSLLVFDPHIISRQTVHALDEIEQQKVLQGQGLDFLGGTLDCIKLLVPFVDTDLGPDVDRRIASNLKTVIHTGFEEPVESTLRFMVVNRLETELTHVKWYLHGEYLIGGVSAVSIQAFKTKTNDSYVLAKPNLELCIFLSLQTTVFA</sequence>
<evidence type="ECO:0000313" key="2">
    <source>
        <dbReference type="EMBL" id="CAE6463973.1"/>
    </source>
</evidence>
<name>A0A8H3BQI6_9AGAM</name>
<dbReference type="Pfam" id="PF00646">
    <property type="entry name" value="F-box"/>
    <property type="match status" value="1"/>
</dbReference>
<dbReference type="Proteomes" id="UP000663888">
    <property type="component" value="Unassembled WGS sequence"/>
</dbReference>
<accession>A0A8H3BQI6</accession>
<organism evidence="2 3">
    <name type="scientific">Rhizoctonia solani</name>
    <dbReference type="NCBI Taxonomy" id="456999"/>
    <lineage>
        <taxon>Eukaryota</taxon>
        <taxon>Fungi</taxon>
        <taxon>Dikarya</taxon>
        <taxon>Basidiomycota</taxon>
        <taxon>Agaricomycotina</taxon>
        <taxon>Agaricomycetes</taxon>
        <taxon>Cantharellales</taxon>
        <taxon>Ceratobasidiaceae</taxon>
        <taxon>Rhizoctonia</taxon>
    </lineage>
</organism>
<evidence type="ECO:0000313" key="3">
    <source>
        <dbReference type="Proteomes" id="UP000663888"/>
    </source>
</evidence>
<dbReference type="CDD" id="cd09917">
    <property type="entry name" value="F-box_SF"/>
    <property type="match status" value="1"/>
</dbReference>